<dbReference type="Proteomes" id="UP000794436">
    <property type="component" value="Unassembled WGS sequence"/>
</dbReference>
<evidence type="ECO:0000313" key="8">
    <source>
        <dbReference type="Proteomes" id="UP000794436"/>
    </source>
</evidence>
<feature type="region of interest" description="Disordered" evidence="5">
    <location>
        <begin position="1"/>
        <end position="60"/>
    </location>
</feature>
<dbReference type="InterPro" id="IPR013714">
    <property type="entry name" value="Golgi_TVP15"/>
</dbReference>
<dbReference type="OrthoDB" id="59157at2759"/>
<evidence type="ECO:0000256" key="2">
    <source>
        <dbReference type="ARBA" id="ARBA00022692"/>
    </source>
</evidence>
<evidence type="ECO:0000256" key="3">
    <source>
        <dbReference type="ARBA" id="ARBA00022989"/>
    </source>
</evidence>
<feature type="transmembrane region" description="Helical" evidence="6">
    <location>
        <begin position="200"/>
        <end position="220"/>
    </location>
</feature>
<keyword evidence="2 6" id="KW-0812">Transmembrane</keyword>
<feature type="transmembrane region" description="Helical" evidence="6">
    <location>
        <begin position="134"/>
        <end position="152"/>
    </location>
</feature>
<gene>
    <name evidence="7" type="ORF">Poli38472_002143</name>
</gene>
<feature type="compositionally biased region" description="Basic residues" evidence="5">
    <location>
        <begin position="31"/>
        <end position="45"/>
    </location>
</feature>
<organism evidence="7 8">
    <name type="scientific">Pythium oligandrum</name>
    <name type="common">Mycoparasitic fungus</name>
    <dbReference type="NCBI Taxonomy" id="41045"/>
    <lineage>
        <taxon>Eukaryota</taxon>
        <taxon>Sar</taxon>
        <taxon>Stramenopiles</taxon>
        <taxon>Oomycota</taxon>
        <taxon>Peronosporomycetes</taxon>
        <taxon>Pythiales</taxon>
        <taxon>Pythiaceae</taxon>
        <taxon>Pythium</taxon>
    </lineage>
</organism>
<dbReference type="GO" id="GO:0016020">
    <property type="term" value="C:membrane"/>
    <property type="evidence" value="ECO:0007669"/>
    <property type="project" value="UniProtKB-SubCell"/>
</dbReference>
<evidence type="ECO:0000256" key="1">
    <source>
        <dbReference type="ARBA" id="ARBA00004141"/>
    </source>
</evidence>
<dbReference type="AlphaFoldDB" id="A0A8K1CGZ9"/>
<feature type="compositionally biased region" description="Polar residues" evidence="5">
    <location>
        <begin position="18"/>
        <end position="30"/>
    </location>
</feature>
<protein>
    <submittedName>
        <fullName evidence="7">Uncharacterized protein</fullName>
    </submittedName>
</protein>
<keyword evidence="8" id="KW-1185">Reference proteome</keyword>
<dbReference type="EMBL" id="SPLM01000072">
    <property type="protein sequence ID" value="TMW63202.1"/>
    <property type="molecule type" value="Genomic_DNA"/>
</dbReference>
<evidence type="ECO:0000256" key="4">
    <source>
        <dbReference type="ARBA" id="ARBA00023136"/>
    </source>
</evidence>
<comment type="subcellular location">
    <subcellularLocation>
        <location evidence="1">Membrane</location>
        <topology evidence="1">Multi-pass membrane protein</topology>
    </subcellularLocation>
</comment>
<sequence>MDLPDEELKQPLVPTIDVDSQPTGGITPTRSPKHSGRGGSPKRKGLVPSEPLRIGGGGATGAHYVAMRGAMGDGGEEEEKEEKGLHDKRQLPYAAPNVHPYAVPQYQPNAYGGRGGGWGGDQVFDQSRIPAIDIIFSGMYTLAAALTVIQGFGMLIQFSIASIILGLYTMAFGCVVILYDLKSVVYGVSVEQYFPFLGNYIGRALTISFFAALCAQTYTYSGWTKFIMWYNLVVATLQGFVHFTTRTVTPTEHSAMEDLPDL</sequence>
<reference evidence="7" key="1">
    <citation type="submission" date="2019-03" db="EMBL/GenBank/DDBJ databases">
        <title>Long read genome sequence of the mycoparasitic Pythium oligandrum ATCC 38472 isolated from sugarbeet rhizosphere.</title>
        <authorList>
            <person name="Gaulin E."/>
        </authorList>
    </citation>
    <scope>NUCLEOTIDE SEQUENCE</scope>
    <source>
        <strain evidence="7">ATCC 38472_TT</strain>
    </source>
</reference>
<dbReference type="Pfam" id="PF08507">
    <property type="entry name" value="COPI_assoc"/>
    <property type="match status" value="1"/>
</dbReference>
<evidence type="ECO:0000313" key="7">
    <source>
        <dbReference type="EMBL" id="TMW63202.1"/>
    </source>
</evidence>
<evidence type="ECO:0000256" key="6">
    <source>
        <dbReference type="SAM" id="Phobius"/>
    </source>
</evidence>
<keyword evidence="4 6" id="KW-0472">Membrane</keyword>
<proteinExistence type="predicted"/>
<keyword evidence="3 6" id="KW-1133">Transmembrane helix</keyword>
<feature type="transmembrane region" description="Helical" evidence="6">
    <location>
        <begin position="158"/>
        <end position="179"/>
    </location>
</feature>
<comment type="caution">
    <text evidence="7">The sequence shown here is derived from an EMBL/GenBank/DDBJ whole genome shotgun (WGS) entry which is preliminary data.</text>
</comment>
<accession>A0A8K1CGZ9</accession>
<name>A0A8K1CGZ9_PYTOL</name>
<evidence type="ECO:0000256" key="5">
    <source>
        <dbReference type="SAM" id="MobiDB-lite"/>
    </source>
</evidence>